<name>A0A6G1IHM5_9PLEO</name>
<dbReference type="OrthoDB" id="194358at2759"/>
<sequence>MFVAHRESWNDLSCEHKSNQTYDTFNYGSTPDPVTSKTQYLMAMVQALCITMVEELLDTLSLEVVLSVSVEIKLSCRTYFDPPCTKELGYTTILDAFGAYCSSYNSASYHLLLDKLEARMDPSRLLLFYLGAHYHERVCREYCIIVRLLQNNADANPQCCLLTPLQIAVRNWDLAGVRALLEYGANPNGLGQPGGYVPTHMDTTWARSSPLHILRNAEYGFLTMEFWLGLKNFRTWQWPAIEALLLEHGAKDFIQSGPVEERPRVLQIQSLLN</sequence>
<dbReference type="Gene3D" id="1.25.40.20">
    <property type="entry name" value="Ankyrin repeat-containing domain"/>
    <property type="match status" value="1"/>
</dbReference>
<dbReference type="InterPro" id="IPR002110">
    <property type="entry name" value="Ankyrin_rpt"/>
</dbReference>
<dbReference type="SUPFAM" id="SSF48403">
    <property type="entry name" value="Ankyrin repeat"/>
    <property type="match status" value="1"/>
</dbReference>
<reference evidence="1" key="1">
    <citation type="journal article" date="2020" name="Stud. Mycol.">
        <title>101 Dothideomycetes genomes: a test case for predicting lifestyles and emergence of pathogens.</title>
        <authorList>
            <person name="Haridas S."/>
            <person name="Albert R."/>
            <person name="Binder M."/>
            <person name="Bloem J."/>
            <person name="Labutti K."/>
            <person name="Salamov A."/>
            <person name="Andreopoulos B."/>
            <person name="Baker S."/>
            <person name="Barry K."/>
            <person name="Bills G."/>
            <person name="Bluhm B."/>
            <person name="Cannon C."/>
            <person name="Castanera R."/>
            <person name="Culley D."/>
            <person name="Daum C."/>
            <person name="Ezra D."/>
            <person name="Gonzalez J."/>
            <person name="Henrissat B."/>
            <person name="Kuo A."/>
            <person name="Liang C."/>
            <person name="Lipzen A."/>
            <person name="Lutzoni F."/>
            <person name="Magnuson J."/>
            <person name="Mondo S."/>
            <person name="Nolan M."/>
            <person name="Ohm R."/>
            <person name="Pangilinan J."/>
            <person name="Park H.-J."/>
            <person name="Ramirez L."/>
            <person name="Alfaro M."/>
            <person name="Sun H."/>
            <person name="Tritt A."/>
            <person name="Yoshinaga Y."/>
            <person name="Zwiers L.-H."/>
            <person name="Turgeon B."/>
            <person name="Goodwin S."/>
            <person name="Spatafora J."/>
            <person name="Crous P."/>
            <person name="Grigoriev I."/>
        </authorList>
    </citation>
    <scope>NUCLEOTIDE SEQUENCE</scope>
    <source>
        <strain evidence="1">CBS 122367</strain>
    </source>
</reference>
<dbReference type="EMBL" id="MU005619">
    <property type="protein sequence ID" value="KAF2677736.1"/>
    <property type="molecule type" value="Genomic_DNA"/>
</dbReference>
<protein>
    <submittedName>
        <fullName evidence="1">Uncharacterized protein</fullName>
    </submittedName>
</protein>
<evidence type="ECO:0000313" key="2">
    <source>
        <dbReference type="Proteomes" id="UP000799291"/>
    </source>
</evidence>
<gene>
    <name evidence="1" type="ORF">K458DRAFT_156680</name>
</gene>
<accession>A0A6G1IHM5</accession>
<keyword evidence="2" id="KW-1185">Reference proteome</keyword>
<dbReference type="Pfam" id="PF00023">
    <property type="entry name" value="Ank"/>
    <property type="match status" value="1"/>
</dbReference>
<proteinExistence type="predicted"/>
<evidence type="ECO:0000313" key="1">
    <source>
        <dbReference type="EMBL" id="KAF2677736.1"/>
    </source>
</evidence>
<dbReference type="AlphaFoldDB" id="A0A6G1IHM5"/>
<organism evidence="1 2">
    <name type="scientific">Lentithecium fluviatile CBS 122367</name>
    <dbReference type="NCBI Taxonomy" id="1168545"/>
    <lineage>
        <taxon>Eukaryota</taxon>
        <taxon>Fungi</taxon>
        <taxon>Dikarya</taxon>
        <taxon>Ascomycota</taxon>
        <taxon>Pezizomycotina</taxon>
        <taxon>Dothideomycetes</taxon>
        <taxon>Pleosporomycetidae</taxon>
        <taxon>Pleosporales</taxon>
        <taxon>Massarineae</taxon>
        <taxon>Lentitheciaceae</taxon>
        <taxon>Lentithecium</taxon>
    </lineage>
</organism>
<dbReference type="InterPro" id="IPR036770">
    <property type="entry name" value="Ankyrin_rpt-contain_sf"/>
</dbReference>
<dbReference type="Proteomes" id="UP000799291">
    <property type="component" value="Unassembled WGS sequence"/>
</dbReference>